<dbReference type="PIRSF" id="PIRSF006257">
    <property type="entry name" value="UCP006257"/>
    <property type="match status" value="1"/>
</dbReference>
<dbReference type="Proteomes" id="UP001187066">
    <property type="component" value="Unassembled WGS sequence"/>
</dbReference>
<dbReference type="RefSeq" id="WP_125295586.1">
    <property type="nucleotide sequence ID" value="NZ_CP100494.1"/>
</dbReference>
<dbReference type="EMBL" id="JAWLOF010000007">
    <property type="protein sequence ID" value="MDV7023451.1"/>
    <property type="molecule type" value="Genomic_DNA"/>
</dbReference>
<reference evidence="3 6" key="2">
    <citation type="submission" date="2023-10" db="EMBL/GenBank/DDBJ databases">
        <authorList>
            <person name="Dale J."/>
        </authorList>
    </citation>
    <scope>NUCLEOTIDE SEQUENCE [LARGE SCALE GENOMIC DNA]</scope>
    <source>
        <strain evidence="3 6">2023EL-00970</strain>
    </source>
</reference>
<sequence>MNRAEAVRQQLLRIETTLRHHQQWQGTPPDTAAFNSDQPFCLDTLAPYEWLQWIFIPRMNALLDSNTPLPQAFAIAPYYEVALHPGHPAREEVLELLQEMDVWFTEENQ</sequence>
<comment type="caution">
    <text evidence="4">The sequence shown here is derived from an EMBL/GenBank/DDBJ whole genome shotgun (WGS) entry which is preliminary data.</text>
</comment>
<evidence type="ECO:0000313" key="5">
    <source>
        <dbReference type="Proteomes" id="UP000275331"/>
    </source>
</evidence>
<evidence type="ECO:0000313" key="4">
    <source>
        <dbReference type="EMBL" id="RSE22088.1"/>
    </source>
</evidence>
<dbReference type="InterPro" id="IPR007384">
    <property type="entry name" value="UCP006257"/>
</dbReference>
<dbReference type="SUPFAM" id="SSF158452">
    <property type="entry name" value="YqcC-like"/>
    <property type="match status" value="1"/>
</dbReference>
<evidence type="ECO:0000256" key="1">
    <source>
        <dbReference type="ARBA" id="ARBA00060999"/>
    </source>
</evidence>
<proteinExistence type="predicted"/>
<dbReference type="Gene3D" id="1.20.1440.40">
    <property type="entry name" value="YqcC-like"/>
    <property type="match status" value="1"/>
</dbReference>
<dbReference type="PANTHER" id="PTHR39586:SF1">
    <property type="entry name" value="CYTOPLASMIC PROTEIN"/>
    <property type="match status" value="1"/>
</dbReference>
<protein>
    <submittedName>
        <fullName evidence="4">YqcC family protein</fullName>
    </submittedName>
</protein>
<dbReference type="OrthoDB" id="8794567at2"/>
<dbReference type="EMBL" id="RHXB01000020">
    <property type="protein sequence ID" value="RSE22088.1"/>
    <property type="molecule type" value="Genomic_DNA"/>
</dbReference>
<name>A0A3R9FP73_9ENTR</name>
<dbReference type="Pfam" id="PF04287">
    <property type="entry name" value="DUF446"/>
    <property type="match status" value="1"/>
</dbReference>
<dbReference type="InterPro" id="IPR023376">
    <property type="entry name" value="YqcC-like_dom"/>
</dbReference>
<evidence type="ECO:0000313" key="3">
    <source>
        <dbReference type="EMBL" id="MDV7023451.1"/>
    </source>
</evidence>
<accession>A0A3R9FP73</accession>
<comment type="similarity">
    <text evidence="1">To the N-terminal of E.carotovora exoenzyme regulation regulon ORF1. The C-terminal part is colinear with YqcB.</text>
</comment>
<keyword evidence="6" id="KW-1185">Reference proteome</keyword>
<dbReference type="FunFam" id="1.20.1440.40:FF:000001">
    <property type="entry name" value="DUF446 domain protein"/>
    <property type="match status" value="1"/>
</dbReference>
<feature type="domain" description="YqcC-like" evidence="2">
    <location>
        <begin position="7"/>
        <end position="101"/>
    </location>
</feature>
<gene>
    <name evidence="4" type="ORF">EGT71_21870</name>
    <name evidence="3" type="ORF">R4P48_12275</name>
</gene>
<dbReference type="GO" id="GO:0044010">
    <property type="term" value="P:single-species biofilm formation"/>
    <property type="evidence" value="ECO:0007669"/>
    <property type="project" value="TreeGrafter"/>
</dbReference>
<evidence type="ECO:0000313" key="6">
    <source>
        <dbReference type="Proteomes" id="UP001187066"/>
    </source>
</evidence>
<reference evidence="4 5" key="1">
    <citation type="submission" date="2018-10" db="EMBL/GenBank/DDBJ databases">
        <title>Transmission dynamics of multidrug resistant bacteria on intensive care unit surfaces.</title>
        <authorList>
            <person name="D'Souza A.W."/>
            <person name="Potter R.F."/>
            <person name="Wallace M."/>
            <person name="Shupe A."/>
            <person name="Patel S."/>
            <person name="Sun S."/>
            <person name="Gul D."/>
            <person name="Kwon J.H."/>
            <person name="Andleeb S."/>
            <person name="Burnham C.-A.D."/>
            <person name="Dantas G."/>
        </authorList>
    </citation>
    <scope>NUCLEOTIDE SEQUENCE [LARGE SCALE GENOMIC DNA]</scope>
    <source>
        <strain evidence="4 5">AS_373</strain>
    </source>
</reference>
<organism evidence="4 5">
    <name type="scientific">Atlantibacter subterraneus</name>
    <dbReference type="NCBI Taxonomy" id="255519"/>
    <lineage>
        <taxon>Bacteria</taxon>
        <taxon>Pseudomonadati</taxon>
        <taxon>Pseudomonadota</taxon>
        <taxon>Gammaproteobacteria</taxon>
        <taxon>Enterobacterales</taxon>
        <taxon>Enterobacteriaceae</taxon>
        <taxon>Atlantibacter</taxon>
    </lineage>
</organism>
<dbReference type="GeneID" id="84663785"/>
<dbReference type="AlphaFoldDB" id="A0A3R9FP73"/>
<dbReference type="PANTHER" id="PTHR39586">
    <property type="entry name" value="CYTOPLASMIC PROTEIN-RELATED"/>
    <property type="match status" value="1"/>
</dbReference>
<evidence type="ECO:0000259" key="2">
    <source>
        <dbReference type="Pfam" id="PF04287"/>
    </source>
</evidence>
<dbReference type="Proteomes" id="UP000275331">
    <property type="component" value="Unassembled WGS sequence"/>
</dbReference>
<dbReference type="InterPro" id="IPR036814">
    <property type="entry name" value="YqcC-like_sf"/>
</dbReference>